<dbReference type="Gene3D" id="3.40.30.10">
    <property type="entry name" value="Glutaredoxin"/>
    <property type="match status" value="1"/>
</dbReference>
<evidence type="ECO:0000313" key="2">
    <source>
        <dbReference type="Proteomes" id="UP001500167"/>
    </source>
</evidence>
<organism evidence="1 2">
    <name type="scientific">Sphingobacterium ginsenosidimutans</name>
    <dbReference type="NCBI Taxonomy" id="687845"/>
    <lineage>
        <taxon>Bacteria</taxon>
        <taxon>Pseudomonadati</taxon>
        <taxon>Bacteroidota</taxon>
        <taxon>Sphingobacteriia</taxon>
        <taxon>Sphingobacteriales</taxon>
        <taxon>Sphingobacteriaceae</taxon>
        <taxon>Sphingobacterium</taxon>
    </lineage>
</organism>
<proteinExistence type="predicted"/>
<reference evidence="2" key="1">
    <citation type="journal article" date="2019" name="Int. J. Syst. Evol. Microbiol.">
        <title>The Global Catalogue of Microorganisms (GCM) 10K type strain sequencing project: providing services to taxonomists for standard genome sequencing and annotation.</title>
        <authorList>
            <consortium name="The Broad Institute Genomics Platform"/>
            <consortium name="The Broad Institute Genome Sequencing Center for Infectious Disease"/>
            <person name="Wu L."/>
            <person name="Ma J."/>
        </authorList>
    </citation>
    <scope>NUCLEOTIDE SEQUENCE [LARGE SCALE GENOMIC DNA]</scope>
    <source>
        <strain evidence="2">JCM 16722</strain>
    </source>
</reference>
<name>A0ABP7ZZ29_9SPHI</name>
<protein>
    <recommendedName>
        <fullName evidence="3">Alkyl hydroperoxide reductase subunit C/ Thiol specific antioxidant domain-containing protein</fullName>
    </recommendedName>
</protein>
<keyword evidence="2" id="KW-1185">Reference proteome</keyword>
<sequence>MKSTLSNYQSDIGLRYMNLDETVQNYKLSISLIGYTLRHDLKDINNQNIEVQSDNKNKTIYFYFTETGCNSCIVQELENLTQVSKNSYNIIVLARYSDPIRLAYLLKDYNIPNLKYHCLPIDCEIFESKNQEYLPLTLVFNLDDARKVSNPLVASSESPEISKIYYKRLII</sequence>
<evidence type="ECO:0008006" key="3">
    <source>
        <dbReference type="Google" id="ProtNLM"/>
    </source>
</evidence>
<accession>A0ABP7ZZ29</accession>
<evidence type="ECO:0000313" key="1">
    <source>
        <dbReference type="EMBL" id="GAA4173744.1"/>
    </source>
</evidence>
<comment type="caution">
    <text evidence="1">The sequence shown here is derived from an EMBL/GenBank/DDBJ whole genome shotgun (WGS) entry which is preliminary data.</text>
</comment>
<dbReference type="EMBL" id="BAAAZK010000003">
    <property type="protein sequence ID" value="GAA4173744.1"/>
    <property type="molecule type" value="Genomic_DNA"/>
</dbReference>
<gene>
    <name evidence="1" type="ORF">GCM10022218_17090</name>
</gene>
<dbReference type="RefSeq" id="WP_257093465.1">
    <property type="nucleotide sequence ID" value="NZ_BAAAZK010000003.1"/>
</dbReference>
<dbReference type="Proteomes" id="UP001500167">
    <property type="component" value="Unassembled WGS sequence"/>
</dbReference>